<feature type="compositionally biased region" description="Low complexity" evidence="1">
    <location>
        <begin position="353"/>
        <end position="371"/>
    </location>
</feature>
<evidence type="ECO:0000256" key="1">
    <source>
        <dbReference type="SAM" id="MobiDB-lite"/>
    </source>
</evidence>
<gene>
    <name evidence="3" type="ORF">TWF730_000178</name>
</gene>
<reference evidence="3 4" key="1">
    <citation type="submission" date="2019-10" db="EMBL/GenBank/DDBJ databases">
        <authorList>
            <person name="Palmer J.M."/>
        </authorList>
    </citation>
    <scope>NUCLEOTIDE SEQUENCE [LARGE SCALE GENOMIC DNA]</scope>
    <source>
        <strain evidence="3 4">TWF730</strain>
    </source>
</reference>
<keyword evidence="2" id="KW-0732">Signal</keyword>
<feature type="compositionally biased region" description="Basic and acidic residues" evidence="1">
    <location>
        <begin position="660"/>
        <end position="671"/>
    </location>
</feature>
<evidence type="ECO:0000313" key="3">
    <source>
        <dbReference type="EMBL" id="KAK6362722.1"/>
    </source>
</evidence>
<feature type="compositionally biased region" description="Polar residues" evidence="1">
    <location>
        <begin position="580"/>
        <end position="597"/>
    </location>
</feature>
<feature type="region of interest" description="Disordered" evidence="1">
    <location>
        <begin position="491"/>
        <end position="601"/>
    </location>
</feature>
<evidence type="ECO:0000313" key="4">
    <source>
        <dbReference type="Proteomes" id="UP001373714"/>
    </source>
</evidence>
<feature type="region of interest" description="Disordered" evidence="1">
    <location>
        <begin position="398"/>
        <end position="432"/>
    </location>
</feature>
<sequence>MRIAWVLVSCLALVSGLPVRKPPWSAAPTPAATTVSKMTIHESISGTLSTSATTTAAAASAVATSTHQGTLEPRSPFFGFPFRYYWPGSSRVPVIHWSPGRGYYKRSGGIHETTRVVDISKRRRRRSEGSSYISRGNISGGVEIIEGSESVVVGKRGVDAGDKGVVGQTATTAAITTTTTAAAAASGLEDGEAVVVERSDVMITECVNGIPVPMSTTTSRFTIPSKTDTDTDIESPVITTAVEGKEEVIIACTRTSTAAATTTIRTKRVPLGPIQTKITMNQINASITARTVISTMTMTITDTITGTLAVVVRATATPNPSLNGGGAGEQKEVVTATVEYPLVITRIVEVGVTPTPTSDSTSTSVNSSGSDGSDGGDTANPRGRVRKSIIASAITANSTTSTTATTTITTADSDITVPTIPPPRLPPPPPSLQLITFLLAQAPSSKTTTTTSIPPSSSSPSSITEAPSSPSMESLLKGIEIIESLLRPPENAVPVTTTTPCSCPSFTAPNSQAKAEDPPPPPLPSTTPEQLVEPPAEHFKKRQQSKQHPRKSYPPPQKLIPLSHHRRRRSSSSADEDGSITITGENSINRLSSTEAPVNTAGRKINLENFAKCSCELPEHLDKNSNPSENRRPPTLPYYRMKRDSVVDNDPNRGVRSRREHRDPDFWRGGDTDGYGVGKGNDDNSKKSRKMERRWSG</sequence>
<feature type="region of interest" description="Disordered" evidence="1">
    <location>
        <begin position="353"/>
        <end position="383"/>
    </location>
</feature>
<protein>
    <submittedName>
        <fullName evidence="3">Uncharacterized protein</fullName>
    </submittedName>
</protein>
<comment type="caution">
    <text evidence="3">The sequence shown here is derived from an EMBL/GenBank/DDBJ whole genome shotgun (WGS) entry which is preliminary data.</text>
</comment>
<evidence type="ECO:0000256" key="2">
    <source>
        <dbReference type="SAM" id="SignalP"/>
    </source>
</evidence>
<feature type="region of interest" description="Disordered" evidence="1">
    <location>
        <begin position="618"/>
        <end position="697"/>
    </location>
</feature>
<feature type="compositionally biased region" description="Basic residues" evidence="1">
    <location>
        <begin position="539"/>
        <end position="551"/>
    </location>
</feature>
<keyword evidence="4" id="KW-1185">Reference proteome</keyword>
<accession>A0AAV9VMU2</accession>
<dbReference type="Proteomes" id="UP001373714">
    <property type="component" value="Unassembled WGS sequence"/>
</dbReference>
<feature type="compositionally biased region" description="Basic residues" evidence="1">
    <location>
        <begin position="687"/>
        <end position="697"/>
    </location>
</feature>
<feature type="compositionally biased region" description="Low complexity" evidence="1">
    <location>
        <begin position="398"/>
        <end position="418"/>
    </location>
</feature>
<feature type="compositionally biased region" description="Basic and acidic residues" evidence="1">
    <location>
        <begin position="641"/>
        <end position="653"/>
    </location>
</feature>
<feature type="compositionally biased region" description="Low complexity" evidence="1">
    <location>
        <begin position="492"/>
        <end position="509"/>
    </location>
</feature>
<proteinExistence type="predicted"/>
<name>A0AAV9VMU2_9PEZI</name>
<feature type="chain" id="PRO_5043497109" evidence="2">
    <location>
        <begin position="17"/>
        <end position="697"/>
    </location>
</feature>
<feature type="compositionally biased region" description="Low complexity" evidence="1">
    <location>
        <begin position="445"/>
        <end position="471"/>
    </location>
</feature>
<organism evidence="3 4">
    <name type="scientific">Orbilia blumenaviensis</name>
    <dbReference type="NCBI Taxonomy" id="1796055"/>
    <lineage>
        <taxon>Eukaryota</taxon>
        <taxon>Fungi</taxon>
        <taxon>Dikarya</taxon>
        <taxon>Ascomycota</taxon>
        <taxon>Pezizomycotina</taxon>
        <taxon>Orbiliomycetes</taxon>
        <taxon>Orbiliales</taxon>
        <taxon>Orbiliaceae</taxon>
        <taxon>Orbilia</taxon>
    </lineage>
</organism>
<feature type="compositionally biased region" description="Pro residues" evidence="1">
    <location>
        <begin position="419"/>
        <end position="431"/>
    </location>
</feature>
<feature type="signal peptide" evidence="2">
    <location>
        <begin position="1"/>
        <end position="16"/>
    </location>
</feature>
<feature type="region of interest" description="Disordered" evidence="1">
    <location>
        <begin position="445"/>
        <end position="472"/>
    </location>
</feature>
<dbReference type="AlphaFoldDB" id="A0AAV9VMU2"/>
<dbReference type="EMBL" id="JAVHNS010000001">
    <property type="protein sequence ID" value="KAK6362722.1"/>
    <property type="molecule type" value="Genomic_DNA"/>
</dbReference>